<keyword evidence="3 6" id="KW-0479">Metal-binding</keyword>
<accession>A0AB34KKE9</accession>
<evidence type="ECO:0000256" key="1">
    <source>
        <dbReference type="ARBA" id="ARBA00001971"/>
    </source>
</evidence>
<dbReference type="PRINTS" id="PR00385">
    <property type="entry name" value="P450"/>
</dbReference>
<dbReference type="InterPro" id="IPR001128">
    <property type="entry name" value="Cyt_P450"/>
</dbReference>
<evidence type="ECO:0000256" key="6">
    <source>
        <dbReference type="PIRSR" id="PIRSR602401-1"/>
    </source>
</evidence>
<keyword evidence="4 7" id="KW-0560">Oxidoreductase</keyword>
<evidence type="ECO:0000256" key="4">
    <source>
        <dbReference type="ARBA" id="ARBA00023002"/>
    </source>
</evidence>
<keyword evidence="5 6" id="KW-0408">Iron</keyword>
<protein>
    <recommendedName>
        <fullName evidence="10">Cytochrome P450 61</fullName>
    </recommendedName>
</protein>
<dbReference type="Proteomes" id="UP000803884">
    <property type="component" value="Unassembled WGS sequence"/>
</dbReference>
<dbReference type="PROSITE" id="PS00086">
    <property type="entry name" value="CYTOCHROME_P450"/>
    <property type="match status" value="1"/>
</dbReference>
<comment type="cofactor">
    <cofactor evidence="1 6">
        <name>heme</name>
        <dbReference type="ChEBI" id="CHEBI:30413"/>
    </cofactor>
</comment>
<dbReference type="GO" id="GO:0016705">
    <property type="term" value="F:oxidoreductase activity, acting on paired donors, with incorporation or reduction of molecular oxygen"/>
    <property type="evidence" value="ECO:0007669"/>
    <property type="project" value="InterPro"/>
</dbReference>
<dbReference type="PANTHER" id="PTHR24286:SF228">
    <property type="entry name" value="C-22 STEROL DESATURASE ERG5"/>
    <property type="match status" value="1"/>
</dbReference>
<dbReference type="GO" id="GO:0020037">
    <property type="term" value="F:heme binding"/>
    <property type="evidence" value="ECO:0007669"/>
    <property type="project" value="InterPro"/>
</dbReference>
<keyword evidence="7" id="KW-0503">Monooxygenase</keyword>
<comment type="caution">
    <text evidence="8">The sequence shown here is derived from an EMBL/GenBank/DDBJ whole genome shotgun (WGS) entry which is preliminary data.</text>
</comment>
<dbReference type="GO" id="GO:0004497">
    <property type="term" value="F:monooxygenase activity"/>
    <property type="evidence" value="ECO:0007669"/>
    <property type="project" value="UniProtKB-KW"/>
</dbReference>
<name>A0AB34KKE9_9PEZI</name>
<dbReference type="GeneID" id="96007110"/>
<gene>
    <name evidence="8" type="ORF">WHR41_05667</name>
</gene>
<dbReference type="Gene3D" id="1.10.630.10">
    <property type="entry name" value="Cytochrome P450"/>
    <property type="match status" value="1"/>
</dbReference>
<reference evidence="8 9" key="1">
    <citation type="journal article" date="2020" name="Microbiol. Resour. Announc.">
        <title>Draft Genome Sequence of a Cladosporium Species Isolated from the Mesophotic Ascidian Didemnum maculosum.</title>
        <authorList>
            <person name="Gioti A."/>
            <person name="Siaperas R."/>
            <person name="Nikolaivits E."/>
            <person name="Le Goff G."/>
            <person name="Ouazzani J."/>
            <person name="Kotoulas G."/>
            <person name="Topakas E."/>
        </authorList>
    </citation>
    <scope>NUCLEOTIDE SEQUENCE [LARGE SCALE GENOMIC DNA]</scope>
    <source>
        <strain evidence="8 9">TM138-S3</strain>
    </source>
</reference>
<sequence length="554" mass="62644">MAAVMDALNSTSSIVPASTIEATIEAVNTGFLGTIAESTSTFGIIVTLLAAAVVYDQLSYWRQKGELVGPAWKIPFIGPFLESVWPKFEKYHAKWMSGPLSCVSVFHKFVIIASTRDMARQIFNAPAYVKPCVVDVATKLLRPENWVFLDGKAHVEYRKGLNGLFTRQALAAYLPGQQEVYEEYFEAFHDVSEKARESQSGVGPDKGGVKFVYYLREIMCAVSCRTFVGHYMSHAQVKEVADDYYNITAALELVNFPIILPFTKTWYGKKASDKVLEMFASCAAKSRIRMKQPGAKAECIMDRWIVQMMESDRYLERIARGETVPAEEKPQHVLRQFTDFEISMTIFTFLFASQDATSSACSWLLQLTADRPEILQKVREEGKNIMGDRYGKYGAIKIDDVEKLVYTRAVIKETLRYRPPVIMVPYMVKKDYPVTPTYTAPKGSMLIPSTWLSLHDPEAYGTFGGPDEFAPERWTEGDAEDKGKNWLVFGTGPHYCLGQQYAVMNLMLMLHLLSANYDWHHHITPQSEEIRVFATIFPMDDLFLSFTKRDAAAA</sequence>
<comment type="similarity">
    <text evidence="2 7">Belongs to the cytochrome P450 family.</text>
</comment>
<dbReference type="RefSeq" id="XP_069228640.1">
    <property type="nucleotide sequence ID" value="XM_069374272.1"/>
</dbReference>
<dbReference type="PRINTS" id="PR00463">
    <property type="entry name" value="EP450I"/>
</dbReference>
<dbReference type="GO" id="GO:0005506">
    <property type="term" value="F:iron ion binding"/>
    <property type="evidence" value="ECO:0007669"/>
    <property type="project" value="InterPro"/>
</dbReference>
<proteinExistence type="inferred from homology"/>
<evidence type="ECO:0000256" key="5">
    <source>
        <dbReference type="ARBA" id="ARBA00023004"/>
    </source>
</evidence>
<organism evidence="8 9">
    <name type="scientific">Cladosporium halotolerans</name>
    <dbReference type="NCBI Taxonomy" id="1052096"/>
    <lineage>
        <taxon>Eukaryota</taxon>
        <taxon>Fungi</taxon>
        <taxon>Dikarya</taxon>
        <taxon>Ascomycota</taxon>
        <taxon>Pezizomycotina</taxon>
        <taxon>Dothideomycetes</taxon>
        <taxon>Dothideomycetidae</taxon>
        <taxon>Cladosporiales</taxon>
        <taxon>Cladosporiaceae</taxon>
        <taxon>Cladosporium</taxon>
    </lineage>
</organism>
<evidence type="ECO:0000313" key="8">
    <source>
        <dbReference type="EMBL" id="KAL1585534.1"/>
    </source>
</evidence>
<dbReference type="GO" id="GO:0016125">
    <property type="term" value="P:sterol metabolic process"/>
    <property type="evidence" value="ECO:0007669"/>
    <property type="project" value="TreeGrafter"/>
</dbReference>
<dbReference type="FunFam" id="1.10.630.10:FF:000021">
    <property type="entry name" value="Cytochrome P450 61"/>
    <property type="match status" value="1"/>
</dbReference>
<dbReference type="PANTHER" id="PTHR24286">
    <property type="entry name" value="CYTOCHROME P450 26"/>
    <property type="match status" value="1"/>
</dbReference>
<dbReference type="InterPro" id="IPR017972">
    <property type="entry name" value="Cyt_P450_CS"/>
</dbReference>
<dbReference type="InterPro" id="IPR002401">
    <property type="entry name" value="Cyt_P450_E_grp-I"/>
</dbReference>
<keyword evidence="9" id="KW-1185">Reference proteome</keyword>
<dbReference type="AlphaFoldDB" id="A0AB34KKE9"/>
<dbReference type="InterPro" id="IPR036396">
    <property type="entry name" value="Cyt_P450_sf"/>
</dbReference>
<evidence type="ECO:0000256" key="3">
    <source>
        <dbReference type="ARBA" id="ARBA00022723"/>
    </source>
</evidence>
<dbReference type="SUPFAM" id="SSF48264">
    <property type="entry name" value="Cytochrome P450"/>
    <property type="match status" value="1"/>
</dbReference>
<evidence type="ECO:0000313" key="9">
    <source>
        <dbReference type="Proteomes" id="UP000803884"/>
    </source>
</evidence>
<evidence type="ECO:0008006" key="10">
    <source>
        <dbReference type="Google" id="ProtNLM"/>
    </source>
</evidence>
<keyword evidence="6 7" id="KW-0349">Heme</keyword>
<evidence type="ECO:0000256" key="2">
    <source>
        <dbReference type="ARBA" id="ARBA00010617"/>
    </source>
</evidence>
<evidence type="ECO:0000256" key="7">
    <source>
        <dbReference type="RuleBase" id="RU000461"/>
    </source>
</evidence>
<dbReference type="Pfam" id="PF00067">
    <property type="entry name" value="p450"/>
    <property type="match status" value="1"/>
</dbReference>
<feature type="binding site" description="axial binding residue" evidence="6">
    <location>
        <position position="496"/>
    </location>
    <ligand>
        <name>heme</name>
        <dbReference type="ChEBI" id="CHEBI:30413"/>
    </ligand>
    <ligandPart>
        <name>Fe</name>
        <dbReference type="ChEBI" id="CHEBI:18248"/>
    </ligandPart>
</feature>
<dbReference type="EMBL" id="JAAQHG020000019">
    <property type="protein sequence ID" value="KAL1585534.1"/>
    <property type="molecule type" value="Genomic_DNA"/>
</dbReference>